<proteinExistence type="predicted"/>
<protein>
    <submittedName>
        <fullName evidence="2">Uncharacterized protein</fullName>
    </submittedName>
</protein>
<dbReference type="Proteomes" id="UP000467700">
    <property type="component" value="Unassembled WGS sequence"/>
</dbReference>
<dbReference type="AlphaFoldDB" id="A0A8S0VRM6"/>
<dbReference type="EMBL" id="CACVBS010000042">
    <property type="protein sequence ID" value="CAA7264005.1"/>
    <property type="molecule type" value="Genomic_DNA"/>
</dbReference>
<evidence type="ECO:0000313" key="2">
    <source>
        <dbReference type="EMBL" id="CAA7264005.1"/>
    </source>
</evidence>
<feature type="compositionally biased region" description="Gly residues" evidence="1">
    <location>
        <begin position="119"/>
        <end position="131"/>
    </location>
</feature>
<gene>
    <name evidence="2" type="ORF">AAE3_LOCUS6268</name>
</gene>
<organism evidence="2 3">
    <name type="scientific">Cyclocybe aegerita</name>
    <name type="common">Black poplar mushroom</name>
    <name type="synonym">Agrocybe aegerita</name>
    <dbReference type="NCBI Taxonomy" id="1973307"/>
    <lineage>
        <taxon>Eukaryota</taxon>
        <taxon>Fungi</taxon>
        <taxon>Dikarya</taxon>
        <taxon>Basidiomycota</taxon>
        <taxon>Agaricomycotina</taxon>
        <taxon>Agaricomycetes</taxon>
        <taxon>Agaricomycetidae</taxon>
        <taxon>Agaricales</taxon>
        <taxon>Agaricineae</taxon>
        <taxon>Bolbitiaceae</taxon>
        <taxon>Cyclocybe</taxon>
    </lineage>
</organism>
<feature type="compositionally biased region" description="Basic and acidic residues" evidence="1">
    <location>
        <begin position="210"/>
        <end position="219"/>
    </location>
</feature>
<accession>A0A8S0VRM6</accession>
<reference evidence="2 3" key="1">
    <citation type="submission" date="2020-01" db="EMBL/GenBank/DDBJ databases">
        <authorList>
            <person name="Gupta K D."/>
        </authorList>
    </citation>
    <scope>NUCLEOTIDE SEQUENCE [LARGE SCALE GENOMIC DNA]</scope>
</reference>
<feature type="compositionally biased region" description="Basic and acidic residues" evidence="1">
    <location>
        <begin position="65"/>
        <end position="81"/>
    </location>
</feature>
<sequence length="402" mass="44131">MNSTTCSELEYSPAFEYGSTHGHDRRIKRGPSLSQHPANRLTGPHCRAYSKPKEASAPPPPQGPRFRDWARGGAEAEHAGLDGVVREEGIVVIGYGARTVLGLESSQAPTASGRDGSGEGRASGGGGGTGGQIQASEVRPASASRPMDVVDVEMLPPELPSDDDEATAPMPTQPPPTLAVQHSAIQRAVPDADADVDMPPSPLLLSPPTRRQETPDRHRANPPPSPPSGSKRRKTQQKEHTQARSPSPVFIQDDKELRDDPSLIPCLEKEGKEPLLITKTDAKKLYRIEAKQLEDIPVYKSYEREVPGKGPGERHNIRIYLYREGDVELAAWRVYGGYRRFLNYLLERKTAYVKQYSKKKRAEDLEFPVPKFYKEPLEELERAESAKLCVRAQEGGAAQPAA</sequence>
<feature type="region of interest" description="Disordered" evidence="1">
    <location>
        <begin position="1"/>
        <end position="81"/>
    </location>
</feature>
<evidence type="ECO:0000313" key="3">
    <source>
        <dbReference type="Proteomes" id="UP000467700"/>
    </source>
</evidence>
<name>A0A8S0VRM6_CYCAE</name>
<comment type="caution">
    <text evidence="2">The sequence shown here is derived from an EMBL/GenBank/DDBJ whole genome shotgun (WGS) entry which is preliminary data.</text>
</comment>
<dbReference type="OrthoDB" id="2965800at2759"/>
<dbReference type="CDD" id="cd21075">
    <property type="entry name" value="DBD_XPA-like"/>
    <property type="match status" value="1"/>
</dbReference>
<keyword evidence="3" id="KW-1185">Reference proteome</keyword>
<evidence type="ECO:0000256" key="1">
    <source>
        <dbReference type="SAM" id="MobiDB-lite"/>
    </source>
</evidence>
<feature type="region of interest" description="Disordered" evidence="1">
    <location>
        <begin position="104"/>
        <end position="257"/>
    </location>
</feature>